<dbReference type="EMBL" id="GBXM01080056">
    <property type="protein sequence ID" value="JAH28521.1"/>
    <property type="molecule type" value="Transcribed_RNA"/>
</dbReference>
<sequence length="55" mass="6244">MQYFPHAARSLHAKCMCICGPTCVDGITAKVKARVHMMFPRCTIHDVKELRTVCH</sequence>
<reference evidence="1" key="1">
    <citation type="submission" date="2014-11" db="EMBL/GenBank/DDBJ databases">
        <authorList>
            <person name="Amaro Gonzalez C."/>
        </authorList>
    </citation>
    <scope>NUCLEOTIDE SEQUENCE</scope>
</reference>
<protein>
    <submittedName>
        <fullName evidence="1">Uncharacterized protein</fullName>
    </submittedName>
</protein>
<dbReference type="AlphaFoldDB" id="A0A0E9R944"/>
<name>A0A0E9R944_ANGAN</name>
<dbReference type="EMBL" id="GBXM01082943">
    <property type="protein sequence ID" value="JAH25634.1"/>
    <property type="molecule type" value="Transcribed_RNA"/>
</dbReference>
<proteinExistence type="predicted"/>
<organism evidence="1">
    <name type="scientific">Anguilla anguilla</name>
    <name type="common">European freshwater eel</name>
    <name type="synonym">Muraena anguilla</name>
    <dbReference type="NCBI Taxonomy" id="7936"/>
    <lineage>
        <taxon>Eukaryota</taxon>
        <taxon>Metazoa</taxon>
        <taxon>Chordata</taxon>
        <taxon>Craniata</taxon>
        <taxon>Vertebrata</taxon>
        <taxon>Euteleostomi</taxon>
        <taxon>Actinopterygii</taxon>
        <taxon>Neopterygii</taxon>
        <taxon>Teleostei</taxon>
        <taxon>Anguilliformes</taxon>
        <taxon>Anguillidae</taxon>
        <taxon>Anguilla</taxon>
    </lineage>
</organism>
<accession>A0A0E9R944</accession>
<dbReference type="EMBL" id="GBXM01076866">
    <property type="protein sequence ID" value="JAH31711.1"/>
    <property type="molecule type" value="Transcribed_RNA"/>
</dbReference>
<reference evidence="1" key="2">
    <citation type="journal article" date="2015" name="Fish Shellfish Immunol.">
        <title>Early steps in the European eel (Anguilla anguilla)-Vibrio vulnificus interaction in the gills: Role of the RtxA13 toxin.</title>
        <authorList>
            <person name="Callol A."/>
            <person name="Pajuelo D."/>
            <person name="Ebbesson L."/>
            <person name="Teles M."/>
            <person name="MacKenzie S."/>
            <person name="Amaro C."/>
        </authorList>
    </citation>
    <scope>NUCLEOTIDE SEQUENCE</scope>
</reference>
<evidence type="ECO:0000313" key="1">
    <source>
        <dbReference type="EMBL" id="JAH25634.1"/>
    </source>
</evidence>